<dbReference type="Gene3D" id="3.40.50.850">
    <property type="entry name" value="Isochorismatase-like"/>
    <property type="match status" value="1"/>
</dbReference>
<keyword evidence="1 4" id="KW-0378">Hydrolase</keyword>
<sequence>MAGVTFTDLKEKERWQFRNCRRTRCLARLDIPPNKVNWAFEPERAALLIHDMQDVFCQLLGDNCPMMEQVIANIAALRQYCKEHNIPVYYTAQPKDQSDEDRALLNDMWGPGLTRSPSSKRLSMRWRRTRRTPCW</sequence>
<dbReference type="InterPro" id="IPR050272">
    <property type="entry name" value="Isochorismatase-like_hydrls"/>
</dbReference>
<name>A0A2X2UXN1_CITKO</name>
<dbReference type="PANTHER" id="PTHR43540">
    <property type="entry name" value="PEROXYUREIDOACRYLATE/UREIDOACRYLATE AMIDOHYDROLASE-RELATED"/>
    <property type="match status" value="1"/>
</dbReference>
<evidence type="ECO:0000313" key="5">
    <source>
        <dbReference type="Proteomes" id="UP000251584"/>
    </source>
</evidence>
<dbReference type="InterPro" id="IPR000868">
    <property type="entry name" value="Isochorismatase-like_dom"/>
</dbReference>
<evidence type="ECO:0000256" key="2">
    <source>
        <dbReference type="SAM" id="MobiDB-lite"/>
    </source>
</evidence>
<organism evidence="4 5">
    <name type="scientific">Citrobacter koseri</name>
    <name type="common">Citrobacter diversus</name>
    <dbReference type="NCBI Taxonomy" id="545"/>
    <lineage>
        <taxon>Bacteria</taxon>
        <taxon>Pseudomonadati</taxon>
        <taxon>Pseudomonadota</taxon>
        <taxon>Gammaproteobacteria</taxon>
        <taxon>Enterobacterales</taxon>
        <taxon>Enterobacteriaceae</taxon>
        <taxon>Citrobacter</taxon>
    </lineage>
</organism>
<evidence type="ECO:0000256" key="1">
    <source>
        <dbReference type="ARBA" id="ARBA00022801"/>
    </source>
</evidence>
<proteinExistence type="predicted"/>
<dbReference type="EC" id="3.3.2.1" evidence="4"/>
<dbReference type="AlphaFoldDB" id="A0A2X2UXN1"/>
<dbReference type="GO" id="GO:0008908">
    <property type="term" value="F:isochorismatase activity"/>
    <property type="evidence" value="ECO:0007669"/>
    <property type="project" value="UniProtKB-EC"/>
</dbReference>
<evidence type="ECO:0000259" key="3">
    <source>
        <dbReference type="Pfam" id="PF00857"/>
    </source>
</evidence>
<evidence type="ECO:0000313" key="4">
    <source>
        <dbReference type="EMBL" id="SQB21264.1"/>
    </source>
</evidence>
<gene>
    <name evidence="4" type="primary">entB_2</name>
    <name evidence="4" type="ORF">NCTC10786_00625</name>
</gene>
<feature type="domain" description="Isochorismatase-like" evidence="3">
    <location>
        <begin position="45"/>
        <end position="112"/>
    </location>
</feature>
<dbReference type="SUPFAM" id="SSF52499">
    <property type="entry name" value="Isochorismatase-like hydrolases"/>
    <property type="match status" value="1"/>
</dbReference>
<feature type="region of interest" description="Disordered" evidence="2">
    <location>
        <begin position="116"/>
        <end position="135"/>
    </location>
</feature>
<dbReference type="InterPro" id="IPR036380">
    <property type="entry name" value="Isochorismatase-like_sf"/>
</dbReference>
<dbReference type="Proteomes" id="UP000251584">
    <property type="component" value="Unassembled WGS sequence"/>
</dbReference>
<dbReference type="InterPro" id="IPR016291">
    <property type="entry name" value="Isochorismatase"/>
</dbReference>
<feature type="compositionally biased region" description="Basic residues" evidence="2">
    <location>
        <begin position="122"/>
        <end position="135"/>
    </location>
</feature>
<dbReference type="Pfam" id="PF00857">
    <property type="entry name" value="Isochorismatase"/>
    <property type="match status" value="1"/>
</dbReference>
<dbReference type="EMBL" id="UAVY01000001">
    <property type="protein sequence ID" value="SQB21264.1"/>
    <property type="molecule type" value="Genomic_DNA"/>
</dbReference>
<accession>A0A2X2UXN1</accession>
<reference evidence="4 5" key="1">
    <citation type="submission" date="2018-06" db="EMBL/GenBank/DDBJ databases">
        <authorList>
            <consortium name="Pathogen Informatics"/>
            <person name="Doyle S."/>
        </authorList>
    </citation>
    <scope>NUCLEOTIDE SEQUENCE [LARGE SCALE GENOMIC DNA]</scope>
    <source>
        <strain evidence="4 5">NCTC10786</strain>
    </source>
</reference>
<dbReference type="PRINTS" id="PR01398">
    <property type="entry name" value="ISCHRISMTASE"/>
</dbReference>
<protein>
    <submittedName>
        <fullName evidence="4">Isochorismatase</fullName>
        <ecNumber evidence="4">3.3.2.1</ecNumber>
    </submittedName>
</protein>
<dbReference type="PANTHER" id="PTHR43540:SF3">
    <property type="entry name" value="ENTEROBACTIN SYNTHASE COMPONENT B"/>
    <property type="match status" value="1"/>
</dbReference>